<reference evidence="1" key="1">
    <citation type="journal article" date="2019" name="Environ. Microbiol.">
        <title>Fungal ecological strategies reflected in gene transcription - a case study of two litter decomposers.</title>
        <authorList>
            <person name="Barbi F."/>
            <person name="Kohler A."/>
            <person name="Barry K."/>
            <person name="Baskaran P."/>
            <person name="Daum C."/>
            <person name="Fauchery L."/>
            <person name="Ihrmark K."/>
            <person name="Kuo A."/>
            <person name="LaButti K."/>
            <person name="Lipzen A."/>
            <person name="Morin E."/>
            <person name="Grigoriev I.V."/>
            <person name="Henrissat B."/>
            <person name="Lindahl B."/>
            <person name="Martin F."/>
        </authorList>
    </citation>
    <scope>NUCLEOTIDE SEQUENCE</scope>
    <source>
        <strain evidence="1">JB14</strain>
    </source>
</reference>
<dbReference type="AlphaFoldDB" id="A0A6A4I3G9"/>
<evidence type="ECO:0000313" key="1">
    <source>
        <dbReference type="EMBL" id="KAE9405299.1"/>
    </source>
</evidence>
<gene>
    <name evidence="1" type="ORF">BT96DRAFT_348429</name>
</gene>
<protein>
    <submittedName>
        <fullName evidence="1">Uncharacterized protein</fullName>
    </submittedName>
</protein>
<accession>A0A6A4I3G9</accession>
<keyword evidence="2" id="KW-1185">Reference proteome</keyword>
<dbReference type="EMBL" id="ML769410">
    <property type="protein sequence ID" value="KAE9405299.1"/>
    <property type="molecule type" value="Genomic_DNA"/>
</dbReference>
<sequence>MTWASHCYSSRSQDSQEVIYEHRPGGLDALGPRSQAQSQAKSESVRGLCQCLPSHFFHILHLVLVWIPSASYIPYGLPPFSYSMPSIPVPVRLFISIFHPYGLPTNPNPSNSQISIPRTHGFVLDEEGIVEMDTG</sequence>
<organism evidence="1 2">
    <name type="scientific">Gymnopus androsaceus JB14</name>
    <dbReference type="NCBI Taxonomy" id="1447944"/>
    <lineage>
        <taxon>Eukaryota</taxon>
        <taxon>Fungi</taxon>
        <taxon>Dikarya</taxon>
        <taxon>Basidiomycota</taxon>
        <taxon>Agaricomycotina</taxon>
        <taxon>Agaricomycetes</taxon>
        <taxon>Agaricomycetidae</taxon>
        <taxon>Agaricales</taxon>
        <taxon>Marasmiineae</taxon>
        <taxon>Omphalotaceae</taxon>
        <taxon>Gymnopus</taxon>
    </lineage>
</organism>
<name>A0A6A4I3G9_9AGAR</name>
<evidence type="ECO:0000313" key="2">
    <source>
        <dbReference type="Proteomes" id="UP000799118"/>
    </source>
</evidence>
<proteinExistence type="predicted"/>
<dbReference type="Proteomes" id="UP000799118">
    <property type="component" value="Unassembled WGS sequence"/>
</dbReference>